<evidence type="ECO:0000313" key="1">
    <source>
        <dbReference type="EMBL" id="MDQ1122605.1"/>
    </source>
</evidence>
<accession>A0ABU0TSF3</accession>
<protein>
    <submittedName>
        <fullName evidence="1">Uncharacterized protein</fullName>
    </submittedName>
</protein>
<sequence>MMERFGGAGVLPSGAVHLEAPTTITRRDVEAFDVVEG</sequence>
<reference evidence="1 2" key="1">
    <citation type="submission" date="2023-07" db="EMBL/GenBank/DDBJ databases">
        <title>Functional and genomic diversity of the sorghum phyllosphere microbiome.</title>
        <authorList>
            <person name="Shade A."/>
        </authorList>
    </citation>
    <scope>NUCLEOTIDE SEQUENCE [LARGE SCALE GENOMIC DNA]</scope>
    <source>
        <strain evidence="1 2">SORGH_AS_1207</strain>
    </source>
</reference>
<comment type="caution">
    <text evidence="1">The sequence shown here is derived from an EMBL/GenBank/DDBJ whole genome shotgun (WGS) entry which is preliminary data.</text>
</comment>
<keyword evidence="2" id="KW-1185">Reference proteome</keyword>
<proteinExistence type="predicted"/>
<evidence type="ECO:0000313" key="2">
    <source>
        <dbReference type="Proteomes" id="UP001226691"/>
    </source>
</evidence>
<organism evidence="1 2">
    <name type="scientific">Microbacterium trichothecenolyticum</name>
    <name type="common">Aureobacterium trichothecenolyticum</name>
    <dbReference type="NCBI Taxonomy" id="69370"/>
    <lineage>
        <taxon>Bacteria</taxon>
        <taxon>Bacillati</taxon>
        <taxon>Actinomycetota</taxon>
        <taxon>Actinomycetes</taxon>
        <taxon>Micrococcales</taxon>
        <taxon>Microbacteriaceae</taxon>
        <taxon>Microbacterium</taxon>
    </lineage>
</organism>
<gene>
    <name evidence="1" type="ORF">QE412_001178</name>
</gene>
<dbReference type="Proteomes" id="UP001226691">
    <property type="component" value="Unassembled WGS sequence"/>
</dbReference>
<dbReference type="EMBL" id="JAUTBF010000001">
    <property type="protein sequence ID" value="MDQ1122605.1"/>
    <property type="molecule type" value="Genomic_DNA"/>
</dbReference>
<name>A0ABU0TSF3_MICTR</name>